<name>A0ABD3H155_9MARC</name>
<feature type="coiled-coil region" evidence="1">
    <location>
        <begin position="386"/>
        <end position="413"/>
    </location>
</feature>
<feature type="region of interest" description="Disordered" evidence="2">
    <location>
        <begin position="218"/>
        <end position="245"/>
    </location>
</feature>
<protein>
    <submittedName>
        <fullName evidence="3">Uncharacterized protein</fullName>
    </submittedName>
</protein>
<evidence type="ECO:0000313" key="4">
    <source>
        <dbReference type="Proteomes" id="UP001633002"/>
    </source>
</evidence>
<sequence>MTANQYNVGTSPAQSTVAIKSKYSRDYEKEGKLVISTIPTVPRGKDVEERVSDVSVIDVPVGRLPTTRSSSKRGKPSNLKTSENVESHRKVRTGRNTMSVVGFDTGTASPGSSLLITCVETSWRRSYNVVVENTEPATVAILDFKNREFDEENDLIESEGMVFSLNNQMASDYQTSFFGRVKILKCWGPLEGQFTYAACGGSLKDGRPCGLGVAARMARDQMSSSKTSTQTGTPGSKSRDRSGHTCVPSGADKHMYHFFVQISSPDVILEVWEKAGQDLFGITGHDFYEKFRHDVPGLHKFVRDRVSCYSWAASVTGKPLRGFQQVNSFHCAELGSPVKASACGESQPGASACVGVVTIGDFLDESALSESSSFSSTRQRDSLAALLRLQSRLNKMEEELAKAIAALKLEQESELVERNCHWVVKDTH</sequence>
<feature type="region of interest" description="Disordered" evidence="2">
    <location>
        <begin position="62"/>
        <end position="104"/>
    </location>
</feature>
<dbReference type="Proteomes" id="UP001633002">
    <property type="component" value="Unassembled WGS sequence"/>
</dbReference>
<dbReference type="EMBL" id="JBJQOH010000006">
    <property type="protein sequence ID" value="KAL3683771.1"/>
    <property type="molecule type" value="Genomic_DNA"/>
</dbReference>
<evidence type="ECO:0000313" key="3">
    <source>
        <dbReference type="EMBL" id="KAL3683771.1"/>
    </source>
</evidence>
<evidence type="ECO:0000256" key="2">
    <source>
        <dbReference type="SAM" id="MobiDB-lite"/>
    </source>
</evidence>
<gene>
    <name evidence="3" type="ORF">R1sor_001793</name>
</gene>
<proteinExistence type="predicted"/>
<evidence type="ECO:0000256" key="1">
    <source>
        <dbReference type="SAM" id="Coils"/>
    </source>
</evidence>
<comment type="caution">
    <text evidence="3">The sequence shown here is derived from an EMBL/GenBank/DDBJ whole genome shotgun (WGS) entry which is preliminary data.</text>
</comment>
<dbReference type="AlphaFoldDB" id="A0ABD3H155"/>
<keyword evidence="4" id="KW-1185">Reference proteome</keyword>
<accession>A0ABD3H155</accession>
<feature type="compositionally biased region" description="Polar residues" evidence="2">
    <location>
        <begin position="221"/>
        <end position="236"/>
    </location>
</feature>
<reference evidence="3 4" key="1">
    <citation type="submission" date="2024-09" db="EMBL/GenBank/DDBJ databases">
        <title>Chromosome-scale assembly of Riccia sorocarpa.</title>
        <authorList>
            <person name="Paukszto L."/>
        </authorList>
    </citation>
    <scope>NUCLEOTIDE SEQUENCE [LARGE SCALE GENOMIC DNA]</scope>
    <source>
        <strain evidence="3">LP-2024</strain>
        <tissue evidence="3">Aerial parts of the thallus</tissue>
    </source>
</reference>
<keyword evidence="1" id="KW-0175">Coiled coil</keyword>
<organism evidence="3 4">
    <name type="scientific">Riccia sorocarpa</name>
    <dbReference type="NCBI Taxonomy" id="122646"/>
    <lineage>
        <taxon>Eukaryota</taxon>
        <taxon>Viridiplantae</taxon>
        <taxon>Streptophyta</taxon>
        <taxon>Embryophyta</taxon>
        <taxon>Marchantiophyta</taxon>
        <taxon>Marchantiopsida</taxon>
        <taxon>Marchantiidae</taxon>
        <taxon>Marchantiales</taxon>
        <taxon>Ricciaceae</taxon>
        <taxon>Riccia</taxon>
    </lineage>
</organism>